<dbReference type="AlphaFoldDB" id="A0A813FZI9"/>
<keyword evidence="2" id="KW-1185">Reference proteome</keyword>
<dbReference type="EMBL" id="CAJNNV010027262">
    <property type="protein sequence ID" value="CAE8619949.1"/>
    <property type="molecule type" value="Genomic_DNA"/>
</dbReference>
<evidence type="ECO:0000313" key="2">
    <source>
        <dbReference type="Proteomes" id="UP000654075"/>
    </source>
</evidence>
<sequence>MAPSSSTVPVLGQARARQQRRWKQTSLRALSTAVALKALVAFFSSDSVVFSVPQQRRQWLLLTAASVGAVAPLVRPESAAAATSPPYDQLLNFPLQLMQGGGQFPGGPAPKVAAPVAERELSIEKVVNGITIEQISRPTSLALPVLYNLDLPVPEGKRWVDYSNPDPKEANLLLQGKFGVNKTSPVTSVAAGLFDRNLTLQEIRETNFTNGCGIISDKTSNGRVDLEWTFSERIEKVPGMGPSRLDKFIKFHNYARAIYGPTEDKDIWVQLQVEERQIEYAAILWPTLRDSFRPAGK</sequence>
<dbReference type="Proteomes" id="UP000654075">
    <property type="component" value="Unassembled WGS sequence"/>
</dbReference>
<reference evidence="1" key="1">
    <citation type="submission" date="2021-02" db="EMBL/GenBank/DDBJ databases">
        <authorList>
            <person name="Dougan E. K."/>
            <person name="Rhodes N."/>
            <person name="Thang M."/>
            <person name="Chan C."/>
        </authorList>
    </citation>
    <scope>NUCLEOTIDE SEQUENCE</scope>
</reference>
<evidence type="ECO:0000313" key="1">
    <source>
        <dbReference type="EMBL" id="CAE8619949.1"/>
    </source>
</evidence>
<accession>A0A813FZI9</accession>
<gene>
    <name evidence="1" type="ORF">PGLA1383_LOCUS37523</name>
</gene>
<proteinExistence type="predicted"/>
<protein>
    <submittedName>
        <fullName evidence="1">Uncharacterized protein</fullName>
    </submittedName>
</protein>
<comment type="caution">
    <text evidence="1">The sequence shown here is derived from an EMBL/GenBank/DDBJ whole genome shotgun (WGS) entry which is preliminary data.</text>
</comment>
<organism evidence="1 2">
    <name type="scientific">Polarella glacialis</name>
    <name type="common">Dinoflagellate</name>
    <dbReference type="NCBI Taxonomy" id="89957"/>
    <lineage>
        <taxon>Eukaryota</taxon>
        <taxon>Sar</taxon>
        <taxon>Alveolata</taxon>
        <taxon>Dinophyceae</taxon>
        <taxon>Suessiales</taxon>
        <taxon>Suessiaceae</taxon>
        <taxon>Polarella</taxon>
    </lineage>
</organism>
<name>A0A813FZI9_POLGL</name>